<dbReference type="GeneID" id="92096805"/>
<evidence type="ECO:0000313" key="3">
    <source>
        <dbReference type="Proteomes" id="UP001480595"/>
    </source>
</evidence>
<feature type="compositionally biased region" description="Polar residues" evidence="1">
    <location>
        <begin position="80"/>
        <end position="89"/>
    </location>
</feature>
<feature type="region of interest" description="Disordered" evidence="1">
    <location>
        <begin position="54"/>
        <end position="105"/>
    </location>
</feature>
<dbReference type="EMBL" id="JAQQWL010000011">
    <property type="protein sequence ID" value="KAK8050603.1"/>
    <property type="molecule type" value="Genomic_DNA"/>
</dbReference>
<evidence type="ECO:0000313" key="2">
    <source>
        <dbReference type="EMBL" id="KAK8050603.1"/>
    </source>
</evidence>
<comment type="caution">
    <text evidence="2">The sequence shown here is derived from an EMBL/GenBank/DDBJ whole genome shotgun (WGS) entry which is preliminary data.</text>
</comment>
<protein>
    <submittedName>
        <fullName evidence="2">Dual specificity phosphatase- catalytic domain protein</fullName>
    </submittedName>
</protein>
<name>A0ABR1TVP4_9PEZI</name>
<keyword evidence="3" id="KW-1185">Reference proteome</keyword>
<reference evidence="2 3" key="1">
    <citation type="submission" date="2023-01" db="EMBL/GenBank/DDBJ databases">
        <title>Analysis of 21 Apiospora genomes using comparative genomics revels a genus with tremendous synthesis potential of carbohydrate active enzymes and secondary metabolites.</title>
        <authorList>
            <person name="Sorensen T."/>
        </authorList>
    </citation>
    <scope>NUCLEOTIDE SEQUENCE [LARGE SCALE GENOMIC DNA]</scope>
    <source>
        <strain evidence="2 3">CBS 135458</strain>
    </source>
</reference>
<proteinExistence type="predicted"/>
<dbReference type="Proteomes" id="UP001480595">
    <property type="component" value="Unassembled WGS sequence"/>
</dbReference>
<feature type="compositionally biased region" description="Low complexity" evidence="1">
    <location>
        <begin position="90"/>
        <end position="105"/>
    </location>
</feature>
<accession>A0ABR1TVP4</accession>
<sequence length="105" mass="11737">MPSAAARRQYEDQIPSFMSILDPEAEAYDESGRGMVTMVDSKMMDMEPTCAPQIPTQLQQQQQQQHLRPLADHLHRHNDSTSTHNSESADSSPTTTLTTDTSSLF</sequence>
<evidence type="ECO:0000256" key="1">
    <source>
        <dbReference type="SAM" id="MobiDB-lite"/>
    </source>
</evidence>
<gene>
    <name evidence="2" type="ORF">PG994_012333</name>
</gene>
<feature type="compositionally biased region" description="Basic and acidic residues" evidence="1">
    <location>
        <begin position="69"/>
        <end position="79"/>
    </location>
</feature>
<dbReference type="RefSeq" id="XP_066712852.1">
    <property type="nucleotide sequence ID" value="XM_066863742.1"/>
</dbReference>
<organism evidence="2 3">
    <name type="scientific">Apiospora phragmitis</name>
    <dbReference type="NCBI Taxonomy" id="2905665"/>
    <lineage>
        <taxon>Eukaryota</taxon>
        <taxon>Fungi</taxon>
        <taxon>Dikarya</taxon>
        <taxon>Ascomycota</taxon>
        <taxon>Pezizomycotina</taxon>
        <taxon>Sordariomycetes</taxon>
        <taxon>Xylariomycetidae</taxon>
        <taxon>Amphisphaeriales</taxon>
        <taxon>Apiosporaceae</taxon>
        <taxon>Apiospora</taxon>
    </lineage>
</organism>